<feature type="region of interest" description="Disordered" evidence="1">
    <location>
        <begin position="1"/>
        <end position="66"/>
    </location>
</feature>
<evidence type="ECO:0000313" key="3">
    <source>
        <dbReference type="Proteomes" id="UP000326924"/>
    </source>
</evidence>
<dbReference type="Proteomes" id="UP000326924">
    <property type="component" value="Unassembled WGS sequence"/>
</dbReference>
<dbReference type="AlphaFoldDB" id="A0A5J5F463"/>
<comment type="caution">
    <text evidence="2">The sequence shown here is derived from an EMBL/GenBank/DDBJ whole genome shotgun (WGS) entry which is preliminary data.</text>
</comment>
<name>A0A5J5F463_9PEZI</name>
<gene>
    <name evidence="2" type="ORF">FN846DRAFT_904433</name>
</gene>
<dbReference type="EMBL" id="VXIS01000037">
    <property type="protein sequence ID" value="KAA8911311.1"/>
    <property type="molecule type" value="Genomic_DNA"/>
</dbReference>
<feature type="compositionally biased region" description="Acidic residues" evidence="1">
    <location>
        <begin position="30"/>
        <end position="66"/>
    </location>
</feature>
<protein>
    <submittedName>
        <fullName evidence="2">Uncharacterized protein</fullName>
    </submittedName>
</protein>
<evidence type="ECO:0000313" key="2">
    <source>
        <dbReference type="EMBL" id="KAA8911311.1"/>
    </source>
</evidence>
<reference evidence="2 3" key="1">
    <citation type="submission" date="2019-09" db="EMBL/GenBank/DDBJ databases">
        <title>Draft genome of the ectomycorrhizal ascomycete Sphaerosporella brunnea.</title>
        <authorList>
            <consortium name="DOE Joint Genome Institute"/>
            <person name="Benucci G.M."/>
            <person name="Marozzi G."/>
            <person name="Antonielli L."/>
            <person name="Sanchez S."/>
            <person name="Marco P."/>
            <person name="Wang X."/>
            <person name="Falini L.B."/>
            <person name="Barry K."/>
            <person name="Haridas S."/>
            <person name="Lipzen A."/>
            <person name="Labutti K."/>
            <person name="Grigoriev I.V."/>
            <person name="Murat C."/>
            <person name="Martin F."/>
            <person name="Albertini E."/>
            <person name="Donnini D."/>
            <person name="Bonito G."/>
        </authorList>
    </citation>
    <scope>NUCLEOTIDE SEQUENCE [LARGE SCALE GENOMIC DNA]</scope>
    <source>
        <strain evidence="2 3">Sb_GMNB300</strain>
    </source>
</reference>
<accession>A0A5J5F463</accession>
<organism evidence="2 3">
    <name type="scientific">Sphaerosporella brunnea</name>
    <dbReference type="NCBI Taxonomy" id="1250544"/>
    <lineage>
        <taxon>Eukaryota</taxon>
        <taxon>Fungi</taxon>
        <taxon>Dikarya</taxon>
        <taxon>Ascomycota</taxon>
        <taxon>Pezizomycotina</taxon>
        <taxon>Pezizomycetes</taxon>
        <taxon>Pezizales</taxon>
        <taxon>Pyronemataceae</taxon>
        <taxon>Sphaerosporella</taxon>
    </lineage>
</organism>
<proteinExistence type="predicted"/>
<dbReference type="InParanoid" id="A0A5J5F463"/>
<evidence type="ECO:0000256" key="1">
    <source>
        <dbReference type="SAM" id="MobiDB-lite"/>
    </source>
</evidence>
<keyword evidence="3" id="KW-1185">Reference proteome</keyword>
<sequence>MVQGRPCSGNKRQQMLQTAREINWQKRENVEEDSELEESEPEDSEDEDFEEKENCEVTDSEEDPVEVDNSALQTLIASSQQLGFNAFEDNTMVFNYQRPKREYLDSKPAAAAVEEILKFGTGGNRIRVQTAQRRLKKNWSW</sequence>